<comment type="caution">
    <text evidence="1">The sequence shown here is derived from an EMBL/GenBank/DDBJ whole genome shotgun (WGS) entry which is preliminary data.</text>
</comment>
<keyword evidence="2" id="KW-1185">Reference proteome</keyword>
<dbReference type="Proteomes" id="UP000265520">
    <property type="component" value="Unassembled WGS sequence"/>
</dbReference>
<protein>
    <submittedName>
        <fullName evidence="1">Uncharacterized protein</fullName>
    </submittedName>
</protein>
<evidence type="ECO:0000313" key="1">
    <source>
        <dbReference type="EMBL" id="MCI84451.1"/>
    </source>
</evidence>
<reference evidence="1 2" key="1">
    <citation type="journal article" date="2018" name="Front. Plant Sci.">
        <title>Red Clover (Trifolium pratense) and Zigzag Clover (T. medium) - A Picture of Genomic Similarities and Differences.</title>
        <authorList>
            <person name="Dluhosova J."/>
            <person name="Istvanek J."/>
            <person name="Nedelnik J."/>
            <person name="Repkova J."/>
        </authorList>
    </citation>
    <scope>NUCLEOTIDE SEQUENCE [LARGE SCALE GENOMIC DNA]</scope>
    <source>
        <strain evidence="2">cv. 10/8</strain>
        <tissue evidence="1">Leaf</tissue>
    </source>
</reference>
<name>A0A392VBZ5_9FABA</name>
<feature type="non-terminal residue" evidence="1">
    <location>
        <position position="1"/>
    </location>
</feature>
<dbReference type="AlphaFoldDB" id="A0A392VBZ5"/>
<sequence length="53" mass="5971">FRVGAPRHLFCATCEMNNEGARRAIDRAILLHPRFILSCAARDWQSNPEASSN</sequence>
<dbReference type="EMBL" id="LXQA011091258">
    <property type="protein sequence ID" value="MCI84451.1"/>
    <property type="molecule type" value="Genomic_DNA"/>
</dbReference>
<proteinExistence type="predicted"/>
<accession>A0A392VBZ5</accession>
<organism evidence="1 2">
    <name type="scientific">Trifolium medium</name>
    <dbReference type="NCBI Taxonomy" id="97028"/>
    <lineage>
        <taxon>Eukaryota</taxon>
        <taxon>Viridiplantae</taxon>
        <taxon>Streptophyta</taxon>
        <taxon>Embryophyta</taxon>
        <taxon>Tracheophyta</taxon>
        <taxon>Spermatophyta</taxon>
        <taxon>Magnoliopsida</taxon>
        <taxon>eudicotyledons</taxon>
        <taxon>Gunneridae</taxon>
        <taxon>Pentapetalae</taxon>
        <taxon>rosids</taxon>
        <taxon>fabids</taxon>
        <taxon>Fabales</taxon>
        <taxon>Fabaceae</taxon>
        <taxon>Papilionoideae</taxon>
        <taxon>50 kb inversion clade</taxon>
        <taxon>NPAAA clade</taxon>
        <taxon>Hologalegina</taxon>
        <taxon>IRL clade</taxon>
        <taxon>Trifolieae</taxon>
        <taxon>Trifolium</taxon>
    </lineage>
</organism>
<evidence type="ECO:0000313" key="2">
    <source>
        <dbReference type="Proteomes" id="UP000265520"/>
    </source>
</evidence>